<dbReference type="Gene3D" id="3.40.50.2300">
    <property type="match status" value="1"/>
</dbReference>
<dbReference type="eggNOG" id="COG3707">
    <property type="taxonomic scope" value="Bacteria"/>
</dbReference>
<dbReference type="SMART" id="SM01012">
    <property type="entry name" value="ANTAR"/>
    <property type="match status" value="1"/>
</dbReference>
<evidence type="ECO:0000256" key="1">
    <source>
        <dbReference type="ARBA" id="ARBA00018672"/>
    </source>
</evidence>
<dbReference type="EMBL" id="CP001034">
    <property type="protein sequence ID" value="ACB84547.1"/>
    <property type="molecule type" value="Genomic_DNA"/>
</dbReference>
<dbReference type="PROSITE" id="PS50921">
    <property type="entry name" value="ANTAR"/>
    <property type="match status" value="1"/>
</dbReference>
<evidence type="ECO:0000256" key="3">
    <source>
        <dbReference type="PROSITE-ProRule" id="PRU00169"/>
    </source>
</evidence>
<dbReference type="PIRSF" id="PIRSF036382">
    <property type="entry name" value="RR_antiterm"/>
    <property type="match status" value="1"/>
</dbReference>
<keyword evidence="4" id="KW-0175">Coiled coil</keyword>
<feature type="domain" description="ANTAR" evidence="6">
    <location>
        <begin position="125"/>
        <end position="186"/>
    </location>
</feature>
<accession>B2A0I6</accession>
<dbReference type="InterPro" id="IPR005561">
    <property type="entry name" value="ANTAR"/>
</dbReference>
<organism evidence="7 8">
    <name type="scientific">Natranaerobius thermophilus (strain ATCC BAA-1301 / DSM 18059 / JW/NM-WN-LF)</name>
    <dbReference type="NCBI Taxonomy" id="457570"/>
    <lineage>
        <taxon>Bacteria</taxon>
        <taxon>Bacillati</taxon>
        <taxon>Bacillota</taxon>
        <taxon>Clostridia</taxon>
        <taxon>Natranaerobiales</taxon>
        <taxon>Natranaerobiaceae</taxon>
        <taxon>Natranaerobius</taxon>
    </lineage>
</organism>
<dbReference type="InterPro" id="IPR036388">
    <property type="entry name" value="WH-like_DNA-bd_sf"/>
</dbReference>
<evidence type="ECO:0000256" key="4">
    <source>
        <dbReference type="SAM" id="Coils"/>
    </source>
</evidence>
<evidence type="ECO:0000313" key="8">
    <source>
        <dbReference type="Proteomes" id="UP000001683"/>
    </source>
</evidence>
<dbReference type="GO" id="GO:0003723">
    <property type="term" value="F:RNA binding"/>
    <property type="evidence" value="ECO:0007669"/>
    <property type="project" value="InterPro"/>
</dbReference>
<dbReference type="Proteomes" id="UP000001683">
    <property type="component" value="Chromosome"/>
</dbReference>
<dbReference type="STRING" id="457570.Nther_0963"/>
<dbReference type="InParanoid" id="B2A0I6"/>
<dbReference type="InterPro" id="IPR011006">
    <property type="entry name" value="CheY-like_superfamily"/>
</dbReference>
<evidence type="ECO:0000313" key="7">
    <source>
        <dbReference type="EMBL" id="ACB84547.1"/>
    </source>
</evidence>
<evidence type="ECO:0000259" key="5">
    <source>
        <dbReference type="PROSITE" id="PS50110"/>
    </source>
</evidence>
<dbReference type="KEGG" id="nth:Nther_0963"/>
<dbReference type="HOGENOM" id="CLU_000445_65_0_9"/>
<dbReference type="InterPro" id="IPR001789">
    <property type="entry name" value="Sig_transdc_resp-reg_receiver"/>
</dbReference>
<dbReference type="GO" id="GO:0000160">
    <property type="term" value="P:phosphorelay signal transduction system"/>
    <property type="evidence" value="ECO:0007669"/>
    <property type="project" value="InterPro"/>
</dbReference>
<dbReference type="PANTHER" id="PTHR43367:SF1">
    <property type="entry name" value="TWO-COMPONENT RESPONSE REGULATOR-LIKE APRR6-RELATED"/>
    <property type="match status" value="1"/>
</dbReference>
<reference evidence="7 8" key="1">
    <citation type="submission" date="2008-04" db="EMBL/GenBank/DDBJ databases">
        <title>Complete sequence of chromosome of Natranaerobius thermophilus JW/NM-WN-LF.</title>
        <authorList>
            <consortium name="US DOE Joint Genome Institute"/>
            <person name="Copeland A."/>
            <person name="Lucas S."/>
            <person name="Lapidus A."/>
            <person name="Glavina del Rio T."/>
            <person name="Dalin E."/>
            <person name="Tice H."/>
            <person name="Bruce D."/>
            <person name="Goodwin L."/>
            <person name="Pitluck S."/>
            <person name="Chertkov O."/>
            <person name="Brettin T."/>
            <person name="Detter J.C."/>
            <person name="Han C."/>
            <person name="Kuske C.R."/>
            <person name="Schmutz J."/>
            <person name="Larimer F."/>
            <person name="Land M."/>
            <person name="Hauser L."/>
            <person name="Kyrpides N."/>
            <person name="Lykidis A."/>
            <person name="Mesbah N.M."/>
            <person name="Wiegel J."/>
        </authorList>
    </citation>
    <scope>NUCLEOTIDE SEQUENCE [LARGE SCALE GENOMIC DNA]</scope>
    <source>
        <strain evidence="8">ATCC BAA-1301 / DSM 18059 / JW/NM-WN-LF</strain>
    </source>
</reference>
<keyword evidence="8" id="KW-1185">Reference proteome</keyword>
<comment type="function">
    <text evidence="2">May play the central regulatory role in sporulation. It may be an element of the effector pathway responsible for the activation of sporulation genes in response to nutritional stress. Spo0A may act in concert with spo0H (a sigma factor) to control the expression of some genes that are critical to the sporulation process.</text>
</comment>
<keyword evidence="3" id="KW-0597">Phosphoprotein</keyword>
<gene>
    <name evidence="7" type="ordered locus">Nther_0963</name>
</gene>
<dbReference type="PANTHER" id="PTHR43367">
    <property type="match status" value="1"/>
</dbReference>
<evidence type="ECO:0000259" key="6">
    <source>
        <dbReference type="PROSITE" id="PS50921"/>
    </source>
</evidence>
<sequence length="191" mass="21784">MPEANVVVASGETEYRKHLKSTLMQCGYKLVGESDNMDATLRLYHRLIPRLIIADIDNIDFDVIGLLNVIEPVGETAIVILTSNIQQQLLSMAKESWILTPIMKPVNKQALIAYLEIAMANFERYQKLQSELNNLKDDLETRKLVDRAKNILMKKKKMTEAEAFRSIQKKSMDNSIPMKKVAESIIITNDF</sequence>
<dbReference type="Gene3D" id="1.10.10.10">
    <property type="entry name" value="Winged helix-like DNA-binding domain superfamily/Winged helix DNA-binding domain"/>
    <property type="match status" value="1"/>
</dbReference>
<dbReference type="RefSeq" id="WP_012447425.1">
    <property type="nucleotide sequence ID" value="NC_010718.1"/>
</dbReference>
<dbReference type="InterPro" id="IPR008327">
    <property type="entry name" value="Sig_transdc_resp-reg_antiterm"/>
</dbReference>
<dbReference type="PROSITE" id="PS50110">
    <property type="entry name" value="RESPONSE_REGULATORY"/>
    <property type="match status" value="1"/>
</dbReference>
<dbReference type="SUPFAM" id="SSF52172">
    <property type="entry name" value="CheY-like"/>
    <property type="match status" value="1"/>
</dbReference>
<feature type="coiled-coil region" evidence="4">
    <location>
        <begin position="118"/>
        <end position="145"/>
    </location>
</feature>
<dbReference type="AlphaFoldDB" id="B2A0I6"/>
<reference evidence="7 8" key="2">
    <citation type="journal article" date="2011" name="J. Bacteriol.">
        <title>Complete genome sequence of the anaerobic, halophilic alkalithermophile Natranaerobius thermophilus JW/NM-WN-LF.</title>
        <authorList>
            <person name="Zhao B."/>
            <person name="Mesbah N.M."/>
            <person name="Dalin E."/>
            <person name="Goodwin L."/>
            <person name="Nolan M."/>
            <person name="Pitluck S."/>
            <person name="Chertkov O."/>
            <person name="Brettin T.S."/>
            <person name="Han J."/>
            <person name="Larimer F.W."/>
            <person name="Land M.L."/>
            <person name="Hauser L."/>
            <person name="Kyrpides N."/>
            <person name="Wiegel J."/>
        </authorList>
    </citation>
    <scope>NUCLEOTIDE SEQUENCE [LARGE SCALE GENOMIC DNA]</scope>
    <source>
        <strain evidence="8">ATCC BAA-1301 / DSM 18059 / JW/NM-WN-LF</strain>
    </source>
</reference>
<dbReference type="OrthoDB" id="9808843at2"/>
<feature type="modified residue" description="4-aspartylphosphate" evidence="3">
    <location>
        <position position="55"/>
    </location>
</feature>
<feature type="domain" description="Response regulatory" evidence="5">
    <location>
        <begin position="5"/>
        <end position="119"/>
    </location>
</feature>
<name>B2A0I6_NATTJ</name>
<proteinExistence type="predicted"/>
<protein>
    <recommendedName>
        <fullName evidence="1">Stage 0 sporulation protein A homolog</fullName>
    </recommendedName>
</protein>
<dbReference type="Pfam" id="PF03861">
    <property type="entry name" value="ANTAR"/>
    <property type="match status" value="1"/>
</dbReference>
<evidence type="ECO:0000256" key="2">
    <source>
        <dbReference type="ARBA" id="ARBA00024867"/>
    </source>
</evidence>